<evidence type="ECO:0000313" key="2">
    <source>
        <dbReference type="EMBL" id="KKI65289.1"/>
    </source>
</evidence>
<gene>
    <name evidence="2" type="ORF">UF66_1246</name>
</gene>
<dbReference type="Proteomes" id="UP000034455">
    <property type="component" value="Unassembled WGS sequence"/>
</dbReference>
<dbReference type="RefSeq" id="WP_019469125.1">
    <property type="nucleotide sequence ID" value="NZ_LAKJ01000002.1"/>
</dbReference>
<evidence type="ECO:0000256" key="1">
    <source>
        <dbReference type="SAM" id="Phobius"/>
    </source>
</evidence>
<feature type="transmembrane region" description="Helical" evidence="1">
    <location>
        <begin position="31"/>
        <end position="52"/>
    </location>
</feature>
<reference evidence="2 3" key="1">
    <citation type="submission" date="2015-03" db="EMBL/GenBank/DDBJ databases">
        <title>Genome Assembly of Staphylococcus cohnii subsp. cohnii strain G22B2.</title>
        <authorList>
            <person name="Nair G."/>
            <person name="Kaur G."/>
            <person name="Khatri I."/>
            <person name="Singh N.K."/>
            <person name="Sathyabama S."/>
            <person name="Maurya S.K."/>
            <person name="Subramanian S."/>
            <person name="Agrewala J.N."/>
            <person name="Mayilraj S."/>
        </authorList>
    </citation>
    <scope>NUCLEOTIDE SEQUENCE [LARGE SCALE GENOMIC DNA]</scope>
    <source>
        <strain evidence="2 3">G22B2</strain>
    </source>
</reference>
<dbReference type="AlphaFoldDB" id="A0A0M2P3G0"/>
<feature type="transmembrane region" description="Helical" evidence="1">
    <location>
        <begin position="139"/>
        <end position="159"/>
    </location>
</feature>
<dbReference type="InterPro" id="IPR021697">
    <property type="entry name" value="DUF3278"/>
</dbReference>
<organism evidence="2 3">
    <name type="scientific">Staphylococcus cohnii subsp. cohnii</name>
    <dbReference type="NCBI Taxonomy" id="74704"/>
    <lineage>
        <taxon>Bacteria</taxon>
        <taxon>Bacillati</taxon>
        <taxon>Bacillota</taxon>
        <taxon>Bacilli</taxon>
        <taxon>Bacillales</taxon>
        <taxon>Staphylococcaceae</taxon>
        <taxon>Staphylococcus</taxon>
        <taxon>Staphylococcus cohnii species complex</taxon>
    </lineage>
</organism>
<feature type="transmembrane region" description="Helical" evidence="1">
    <location>
        <begin position="105"/>
        <end position="127"/>
    </location>
</feature>
<sequence>MINEKTLRLIPNYRFTDEYERQVLLNLYAKLYVWIFWGTLMISALDCFISMYFQQIPFVSIIALIGLMVASIILTCALHNKKVDLFDVDSKDEYKKYIKKARNGSILFAFVMFIIFNINNYIIPFVTHQELPKITALSSQIPTTATIAMITGLIIYMIAKSKIIRTYKK</sequence>
<accession>A0A0M2P3G0</accession>
<evidence type="ECO:0008006" key="4">
    <source>
        <dbReference type="Google" id="ProtNLM"/>
    </source>
</evidence>
<keyword evidence="1" id="KW-0472">Membrane</keyword>
<proteinExistence type="predicted"/>
<dbReference type="Pfam" id="PF11683">
    <property type="entry name" value="DUF3278"/>
    <property type="match status" value="1"/>
</dbReference>
<dbReference type="EMBL" id="LAKJ01000002">
    <property type="protein sequence ID" value="KKI65289.1"/>
    <property type="molecule type" value="Genomic_DNA"/>
</dbReference>
<keyword evidence="1" id="KW-0812">Transmembrane</keyword>
<name>A0A0M2P3G0_STACC</name>
<protein>
    <recommendedName>
        <fullName evidence="4">DUF3278 domain-containing protein</fullName>
    </recommendedName>
</protein>
<dbReference type="PATRIC" id="fig|74704.6.peg.1280"/>
<evidence type="ECO:0000313" key="3">
    <source>
        <dbReference type="Proteomes" id="UP000034455"/>
    </source>
</evidence>
<keyword evidence="1" id="KW-1133">Transmembrane helix</keyword>
<feature type="transmembrane region" description="Helical" evidence="1">
    <location>
        <begin position="58"/>
        <end position="78"/>
    </location>
</feature>
<comment type="caution">
    <text evidence="2">The sequence shown here is derived from an EMBL/GenBank/DDBJ whole genome shotgun (WGS) entry which is preliminary data.</text>
</comment>